<evidence type="ECO:0000256" key="1">
    <source>
        <dbReference type="SAM" id="MobiDB-lite"/>
    </source>
</evidence>
<feature type="transmembrane region" description="Helical" evidence="2">
    <location>
        <begin position="597"/>
        <end position="620"/>
    </location>
</feature>
<dbReference type="AlphaFoldDB" id="A0A6A6X873"/>
<sequence length="677" mass="76179">MSRHKLRNTDSMELQRLTSDQSGLDTQLDQQYPNLDSTPNPPVDDLRNQSKTQRCYTQGWRCGAVNCARATSLVFLFNLIATIWGSVYTRSNNGVILDGDCDRIKKLNAGLHLLINLIGTILLSSSNYCMQCLSAPTRNEVQRAHERGLWLDIGVPSFRNLRHISKRRVGLWVLLALSSLPIHLVYNSAVFSSISENSYIAFTVSQSFIDSPKCDGCNDLNENRTNLINRLHESARDGGLERLENIDCINEYAQMIQTSRRNVLVVTSDNKRALDDNAENFSIKVSTYDSYSWICSGLDSSLRCYQLIDEVRNNPQGWVVYSHPVQYCLSEKATPHCKLRLNLPVAILVTVLNLLKAVVMFYTAYRIKEEPLMTMGDAVASFMEQKDPTTKTMCLLTVRDFQKKHTGPFPTGSKQWMRIKHRWKDVTSKTRRITTLAMYIAVLILLSYLLRLGILQLPDSHSLPALARLGYGTVDVRTIISWPIEGTTSNIIMANLAQTILSALYFSYNGLLTCMLLGHEWSSYARHRKGLRVSRAPLGAQRSTYFLQLPYRFALPLMALSGVLHWLVSQSIFFVSIDNYSWTASFDWSWSTCGYSPIAIISVLVLAILMVLAIVGIGFVPFRPGINLAGSCSAAISAACHNSEWDGIDGHLSSSGKRRWSSRKRANSTRDVWKKIG</sequence>
<feature type="transmembrane region" description="Helical" evidence="2">
    <location>
        <begin position="553"/>
        <end position="577"/>
    </location>
</feature>
<evidence type="ECO:0000313" key="5">
    <source>
        <dbReference type="Proteomes" id="UP000799757"/>
    </source>
</evidence>
<feature type="compositionally biased region" description="Polar residues" evidence="1">
    <location>
        <begin position="28"/>
        <end position="38"/>
    </location>
</feature>
<feature type="transmembrane region" description="Helical" evidence="2">
    <location>
        <begin position="436"/>
        <end position="454"/>
    </location>
</feature>
<dbReference type="InterPro" id="IPR046623">
    <property type="entry name" value="DUF6536"/>
</dbReference>
<accession>A0A6A6X873</accession>
<feature type="domain" description="DUF6536" evidence="3">
    <location>
        <begin position="60"/>
        <end position="209"/>
    </location>
</feature>
<dbReference type="Proteomes" id="UP000799757">
    <property type="component" value="Unassembled WGS sequence"/>
</dbReference>
<dbReference type="PANTHER" id="PTHR35395:SF1">
    <property type="entry name" value="DUF6536 DOMAIN-CONTAINING PROTEIN"/>
    <property type="match status" value="1"/>
</dbReference>
<feature type="transmembrane region" description="Helical" evidence="2">
    <location>
        <begin position="70"/>
        <end position="89"/>
    </location>
</feature>
<organism evidence="4 5">
    <name type="scientific">Melanomma pulvis-pyrius CBS 109.77</name>
    <dbReference type="NCBI Taxonomy" id="1314802"/>
    <lineage>
        <taxon>Eukaryota</taxon>
        <taxon>Fungi</taxon>
        <taxon>Dikarya</taxon>
        <taxon>Ascomycota</taxon>
        <taxon>Pezizomycotina</taxon>
        <taxon>Dothideomycetes</taxon>
        <taxon>Pleosporomycetidae</taxon>
        <taxon>Pleosporales</taxon>
        <taxon>Melanommataceae</taxon>
        <taxon>Melanomma</taxon>
    </lineage>
</organism>
<evidence type="ECO:0000256" key="2">
    <source>
        <dbReference type="SAM" id="Phobius"/>
    </source>
</evidence>
<reference evidence="4" key="1">
    <citation type="journal article" date="2020" name="Stud. Mycol.">
        <title>101 Dothideomycetes genomes: a test case for predicting lifestyles and emergence of pathogens.</title>
        <authorList>
            <person name="Haridas S."/>
            <person name="Albert R."/>
            <person name="Binder M."/>
            <person name="Bloem J."/>
            <person name="Labutti K."/>
            <person name="Salamov A."/>
            <person name="Andreopoulos B."/>
            <person name="Baker S."/>
            <person name="Barry K."/>
            <person name="Bills G."/>
            <person name="Bluhm B."/>
            <person name="Cannon C."/>
            <person name="Castanera R."/>
            <person name="Culley D."/>
            <person name="Daum C."/>
            <person name="Ezra D."/>
            <person name="Gonzalez J."/>
            <person name="Henrissat B."/>
            <person name="Kuo A."/>
            <person name="Liang C."/>
            <person name="Lipzen A."/>
            <person name="Lutzoni F."/>
            <person name="Magnuson J."/>
            <person name="Mondo S."/>
            <person name="Nolan M."/>
            <person name="Ohm R."/>
            <person name="Pangilinan J."/>
            <person name="Park H.-J."/>
            <person name="Ramirez L."/>
            <person name="Alfaro M."/>
            <person name="Sun H."/>
            <person name="Tritt A."/>
            <person name="Yoshinaga Y."/>
            <person name="Zwiers L.-H."/>
            <person name="Turgeon B."/>
            <person name="Goodwin S."/>
            <person name="Spatafora J."/>
            <person name="Crous P."/>
            <person name="Grigoriev I."/>
        </authorList>
    </citation>
    <scope>NUCLEOTIDE SEQUENCE</scope>
    <source>
        <strain evidence="4">CBS 109.77</strain>
    </source>
</reference>
<evidence type="ECO:0000259" key="3">
    <source>
        <dbReference type="Pfam" id="PF20163"/>
    </source>
</evidence>
<dbReference type="Pfam" id="PF20163">
    <property type="entry name" value="DUF6536"/>
    <property type="match status" value="1"/>
</dbReference>
<feature type="compositionally biased region" description="Polar residues" evidence="1">
    <location>
        <begin position="9"/>
        <end position="20"/>
    </location>
</feature>
<gene>
    <name evidence="4" type="ORF">K505DRAFT_338477</name>
</gene>
<proteinExistence type="predicted"/>
<keyword evidence="5" id="KW-1185">Reference proteome</keyword>
<feature type="transmembrane region" description="Helical" evidence="2">
    <location>
        <begin position="496"/>
        <end position="518"/>
    </location>
</feature>
<dbReference type="OrthoDB" id="5429634at2759"/>
<name>A0A6A6X873_9PLEO</name>
<dbReference type="EMBL" id="MU001959">
    <property type="protein sequence ID" value="KAF2792690.1"/>
    <property type="molecule type" value="Genomic_DNA"/>
</dbReference>
<feature type="region of interest" description="Disordered" evidence="1">
    <location>
        <begin position="1"/>
        <end position="20"/>
    </location>
</feature>
<feature type="transmembrane region" description="Helical" evidence="2">
    <location>
        <begin position="343"/>
        <end position="365"/>
    </location>
</feature>
<protein>
    <recommendedName>
        <fullName evidence="3">DUF6536 domain-containing protein</fullName>
    </recommendedName>
</protein>
<feature type="transmembrane region" description="Helical" evidence="2">
    <location>
        <begin position="109"/>
        <end position="130"/>
    </location>
</feature>
<keyword evidence="2" id="KW-1133">Transmembrane helix</keyword>
<dbReference type="PANTHER" id="PTHR35395">
    <property type="entry name" value="DUF6536 DOMAIN-CONTAINING PROTEIN"/>
    <property type="match status" value="1"/>
</dbReference>
<keyword evidence="2" id="KW-0812">Transmembrane</keyword>
<feature type="region of interest" description="Disordered" evidence="1">
    <location>
        <begin position="28"/>
        <end position="49"/>
    </location>
</feature>
<evidence type="ECO:0000313" key="4">
    <source>
        <dbReference type="EMBL" id="KAF2792690.1"/>
    </source>
</evidence>
<feature type="transmembrane region" description="Helical" evidence="2">
    <location>
        <begin position="169"/>
        <end position="186"/>
    </location>
</feature>
<keyword evidence="2" id="KW-0472">Membrane</keyword>